<feature type="transmembrane region" description="Helical" evidence="2">
    <location>
        <begin position="31"/>
        <end position="54"/>
    </location>
</feature>
<proteinExistence type="predicted"/>
<name>A0A9D1KNY0_9FIRM</name>
<feature type="transmembrane region" description="Helical" evidence="2">
    <location>
        <begin position="66"/>
        <end position="89"/>
    </location>
</feature>
<keyword evidence="2" id="KW-0472">Membrane</keyword>
<keyword evidence="2" id="KW-1133">Transmembrane helix</keyword>
<protein>
    <submittedName>
        <fullName evidence="3">Uncharacterized protein</fullName>
    </submittedName>
</protein>
<dbReference type="EMBL" id="DVLU01000030">
    <property type="protein sequence ID" value="HIT85008.1"/>
    <property type="molecule type" value="Genomic_DNA"/>
</dbReference>
<comment type="caution">
    <text evidence="3">The sequence shown here is derived from an EMBL/GenBank/DDBJ whole genome shotgun (WGS) entry which is preliminary data.</text>
</comment>
<gene>
    <name evidence="3" type="ORF">IAA60_03765</name>
</gene>
<feature type="transmembrane region" description="Helical" evidence="2">
    <location>
        <begin position="116"/>
        <end position="137"/>
    </location>
</feature>
<dbReference type="AlphaFoldDB" id="A0A9D1KNY0"/>
<sequence>MIYLRKLLDMFFLSMIPSLISFLLMSQFMGYVTWLLTCIISVLIFFIGNALLIRRFVRDIKSTSKYYVVWLITFFVYAGGGALCLWQRWMYPYTWIYFHTRIVEISVMPVFSMNEWISFGASMAAFLLLILIARPIFARSYQKELAKKEEDERESRRLAREAYHRRHGGSSSRYDDEDEEFGTGMEFAADVEAAHRSSSESGHSHHHHHHHSSGEGESGEHHHHHHSGSRSSSESGHRHHRSGSGSGEHHHHHHRRSSEDEYFSGDSENRAYSMRQHRKMEKRSDFRAANRRQKIGAQKNTGKKTTNRVKDFFLNLGSYAFYQSLDEKVALGNDAWPIIKSYLKRKLNLGIRAQTKRRRK</sequence>
<evidence type="ECO:0000256" key="1">
    <source>
        <dbReference type="SAM" id="MobiDB-lite"/>
    </source>
</evidence>
<feature type="transmembrane region" description="Helical" evidence="2">
    <location>
        <begin position="7"/>
        <end position="25"/>
    </location>
</feature>
<evidence type="ECO:0000256" key="2">
    <source>
        <dbReference type="SAM" id="Phobius"/>
    </source>
</evidence>
<accession>A0A9D1KNY0</accession>
<evidence type="ECO:0000313" key="4">
    <source>
        <dbReference type="Proteomes" id="UP000824165"/>
    </source>
</evidence>
<feature type="region of interest" description="Disordered" evidence="1">
    <location>
        <begin position="148"/>
        <end position="179"/>
    </location>
</feature>
<evidence type="ECO:0000313" key="3">
    <source>
        <dbReference type="EMBL" id="HIT85008.1"/>
    </source>
</evidence>
<dbReference type="Proteomes" id="UP000824165">
    <property type="component" value="Unassembled WGS sequence"/>
</dbReference>
<feature type="compositionally biased region" description="Basic and acidic residues" evidence="1">
    <location>
        <begin position="148"/>
        <end position="162"/>
    </location>
</feature>
<reference evidence="3" key="2">
    <citation type="journal article" date="2021" name="PeerJ">
        <title>Extensive microbial diversity within the chicken gut microbiome revealed by metagenomics and culture.</title>
        <authorList>
            <person name="Gilroy R."/>
            <person name="Ravi A."/>
            <person name="Getino M."/>
            <person name="Pursley I."/>
            <person name="Horton D.L."/>
            <person name="Alikhan N.F."/>
            <person name="Baker D."/>
            <person name="Gharbi K."/>
            <person name="Hall N."/>
            <person name="Watson M."/>
            <person name="Adriaenssens E.M."/>
            <person name="Foster-Nyarko E."/>
            <person name="Jarju S."/>
            <person name="Secka A."/>
            <person name="Antonio M."/>
            <person name="Oren A."/>
            <person name="Chaudhuri R.R."/>
            <person name="La Ragione R."/>
            <person name="Hildebrand F."/>
            <person name="Pallen M.J."/>
        </authorList>
    </citation>
    <scope>NUCLEOTIDE SEQUENCE</scope>
    <source>
        <strain evidence="3">CHK181-108</strain>
    </source>
</reference>
<feature type="region of interest" description="Disordered" evidence="1">
    <location>
        <begin position="192"/>
        <end position="303"/>
    </location>
</feature>
<keyword evidence="2" id="KW-0812">Transmembrane</keyword>
<reference evidence="3" key="1">
    <citation type="submission" date="2020-10" db="EMBL/GenBank/DDBJ databases">
        <authorList>
            <person name="Gilroy R."/>
        </authorList>
    </citation>
    <scope>NUCLEOTIDE SEQUENCE</scope>
    <source>
        <strain evidence="3">CHK181-108</strain>
    </source>
</reference>
<organism evidence="3 4">
    <name type="scientific">Candidatus Ornithomonoglobus intestinigallinarum</name>
    <dbReference type="NCBI Taxonomy" id="2840894"/>
    <lineage>
        <taxon>Bacteria</taxon>
        <taxon>Bacillati</taxon>
        <taxon>Bacillota</taxon>
        <taxon>Clostridia</taxon>
        <taxon>Candidatus Ornithomonoglobus</taxon>
    </lineage>
</organism>